<keyword evidence="2" id="KW-1003">Cell membrane</keyword>
<dbReference type="Gene3D" id="3.40.50.300">
    <property type="entry name" value="P-loop containing nucleotide triphosphate hydrolases"/>
    <property type="match status" value="3"/>
</dbReference>
<evidence type="ECO:0000256" key="2">
    <source>
        <dbReference type="ARBA" id="ARBA00022475"/>
    </source>
</evidence>
<feature type="region of interest" description="Disordered" evidence="10">
    <location>
        <begin position="1089"/>
        <end position="1108"/>
    </location>
</feature>
<keyword evidence="8 11" id="KW-0472">Membrane</keyword>
<evidence type="ECO:0000256" key="10">
    <source>
        <dbReference type="SAM" id="MobiDB-lite"/>
    </source>
</evidence>
<dbReference type="NCBIfam" id="TIGR03924">
    <property type="entry name" value="T7SS_EccC_a"/>
    <property type="match status" value="1"/>
</dbReference>
<evidence type="ECO:0000256" key="4">
    <source>
        <dbReference type="ARBA" id="ARBA00022737"/>
    </source>
</evidence>
<evidence type="ECO:0000256" key="5">
    <source>
        <dbReference type="ARBA" id="ARBA00022741"/>
    </source>
</evidence>
<comment type="subcellular location">
    <subcellularLocation>
        <location evidence="1">Cell membrane</location>
        <topology evidence="1">Multi-pass membrane protein</topology>
    </subcellularLocation>
</comment>
<feature type="compositionally biased region" description="Polar residues" evidence="10">
    <location>
        <begin position="386"/>
        <end position="395"/>
    </location>
</feature>
<dbReference type="InterPro" id="IPR050206">
    <property type="entry name" value="FtsK/SpoIIIE/SftA"/>
</dbReference>
<feature type="domain" description="FtsK" evidence="12">
    <location>
        <begin position="533"/>
        <end position="733"/>
    </location>
</feature>
<dbReference type="SUPFAM" id="SSF52540">
    <property type="entry name" value="P-loop containing nucleoside triphosphate hydrolases"/>
    <property type="match status" value="3"/>
</dbReference>
<evidence type="ECO:0000256" key="9">
    <source>
        <dbReference type="PROSITE-ProRule" id="PRU00289"/>
    </source>
</evidence>
<protein>
    <submittedName>
        <fullName evidence="13">S-DNA-T family DNA segregation ATPase FtsK/SpoIIIE</fullName>
    </submittedName>
</protein>
<evidence type="ECO:0000256" key="1">
    <source>
        <dbReference type="ARBA" id="ARBA00004651"/>
    </source>
</evidence>
<evidence type="ECO:0000313" key="14">
    <source>
        <dbReference type="Proteomes" id="UP001180715"/>
    </source>
</evidence>
<dbReference type="PROSITE" id="PS50901">
    <property type="entry name" value="FTSK"/>
    <property type="match status" value="3"/>
</dbReference>
<keyword evidence="4" id="KW-0677">Repeat</keyword>
<evidence type="ECO:0000259" key="12">
    <source>
        <dbReference type="PROSITE" id="PS50901"/>
    </source>
</evidence>
<keyword evidence="7 11" id="KW-1133">Transmembrane helix</keyword>
<keyword evidence="6 9" id="KW-0067">ATP-binding</keyword>
<reference evidence="13" key="1">
    <citation type="submission" date="2023-07" db="EMBL/GenBank/DDBJ databases">
        <title>Sequencing the genomes of 1000 actinobacteria strains.</title>
        <authorList>
            <person name="Klenk H.-P."/>
        </authorList>
    </citation>
    <scope>NUCLEOTIDE SEQUENCE</scope>
    <source>
        <strain evidence="13">DSM 13068</strain>
    </source>
</reference>
<dbReference type="PANTHER" id="PTHR22683:SF1">
    <property type="entry name" value="TYPE VII SECRETION SYSTEM PROTEIN ESSC"/>
    <property type="match status" value="1"/>
</dbReference>
<feature type="transmembrane region" description="Helical" evidence="11">
    <location>
        <begin position="75"/>
        <end position="95"/>
    </location>
</feature>
<sequence length="1406" mass="154643">MTTHSRSLTALEDNGLFHRPARSEPPAAEPELETVRRPPLIEDGGAGNMGFLGLIPLLGMAGSMTVMMLFRGSPFAAVGALMMIVTVIGAIVMMTSQNGKQTRRRKQLRDNYLEYLEERHHELRTAEDERRSRAQITDPRTNALVELIFTPSRLWERRRQHSDYLNVRCGIGDATGVEFRLEGEDQSLESTDPHLEQQLDVLQDRFSTTPDMPLLVHLGADHTVSVIGDNEFCDQAIRNLVLQAVALHSPEDLQLAFLVPTVHRDKWEWVRRLPHILDQDQPTAFGPVPRICETMPELASLLRSNIQRRYQATAELRRTPADYTVVNLNQPRLLIVDLRHSGPVENFSAGTATDLEMMGITVIHALRNQLEEPGDVSARLVQSNRAVHNNNVGQDNGSGRGRRAGLGSKTGIGSWAGLGNWAGFRNDAAASEVDLEAAAEVEVQRLDSDGSVAQRLKGVLDDSDVALAQSISRVLAPLRLSHDSLEHSEQQAGMKFTQLLGLKELNESHLQAAWEPNFGPDFLTVPIGLDQQGKPVRLDIKEAAQHGMGPHGLCVGATGSGKSELLRTLVLGLALTHSPEQLNLVLVDYKGGATFAPFKGIPHVSGIVTNLADDVSLVDRIYASLEGEILRRQEQLKAAGNIASITDYQRARRRNRNLPVMPHLFLVIDEFGELLTAQPDFIDLFMSIGRIGRSIGVHLLLSSQRLEAGKLRGLDTYLSYRLGLRTLSEAESRTVLETTDAFHLPPLPGYGYLKVDTTVYEQFKAGYVSGPLAIETAEDEVTKEPTVPVVLIDQYYSQNFITMAQDYDEAEDEAEAAKPATQSDDEDAEGPTVLSASVAMMSKYPAVTDPIWLPPLPDKVTLDQALSMPPEPAAISGQLAGETSHSLPVPIGILDDPAHQWQGRWELDLAHSGGHIAILGGPSTGKSTLLRTIALSLALENSPREITLYGLDLRGSGLLAIEGLPHTAGVAVRTRREALRRTLEEVTDLLTEREALFESLHIDSVSTMREMFASGRHPELDVRDVVVFVDGWGGLIDEFEDLQDSLYSLLTRGSGYGIHIIATATRWNEVRMAQQSFFGTRLEMRLTEPSDSMHGSKTAAHLPKNKPGRGFNIDGRIGQIALPRIDDEPSDDGLTKAFREAVEYVKLHYREQTPRTVRLLPTHINVDQLPPSSTPGLLRFGVMERNQAIRYLDFIGREPHLAVLADEEAGKTSLLRLLAHELMSQYSSEELVFAVFDPRRDLQNAIPEEYLGGYAATSMHAEQLTAAVVKEVQSRVQADPLAQQNAGFEGPRIVLLVDDYDVLTAGAASPLHAFTPFLAMSTDIGLHVALTRRVRGASRTMYEPFFASLREAGAVTLLMDGDSSEGPIIGRIRPRHFPAGRGMLIRPNEGPQTIQVATLDAEEGNN</sequence>
<dbReference type="InterPro" id="IPR027417">
    <property type="entry name" value="P-loop_NTPase"/>
</dbReference>
<dbReference type="PANTHER" id="PTHR22683">
    <property type="entry name" value="SPORULATION PROTEIN RELATED"/>
    <property type="match status" value="1"/>
</dbReference>
<evidence type="ECO:0000256" key="8">
    <source>
        <dbReference type="ARBA" id="ARBA00023136"/>
    </source>
</evidence>
<proteinExistence type="predicted"/>
<evidence type="ECO:0000256" key="6">
    <source>
        <dbReference type="ARBA" id="ARBA00022840"/>
    </source>
</evidence>
<keyword evidence="3 11" id="KW-0812">Transmembrane</keyword>
<dbReference type="InterPro" id="IPR003593">
    <property type="entry name" value="AAA+_ATPase"/>
</dbReference>
<dbReference type="RefSeq" id="WP_310246218.1">
    <property type="nucleotide sequence ID" value="NZ_JAVDXX010000001.1"/>
</dbReference>
<feature type="domain" description="FtsK" evidence="12">
    <location>
        <begin position="902"/>
        <end position="1093"/>
    </location>
</feature>
<dbReference type="Pfam" id="PF01580">
    <property type="entry name" value="FtsK_SpoIIIE"/>
    <property type="match status" value="2"/>
</dbReference>
<comment type="caution">
    <text evidence="13">The sequence shown here is derived from an EMBL/GenBank/DDBJ whole genome shotgun (WGS) entry which is preliminary data.</text>
</comment>
<evidence type="ECO:0000256" key="7">
    <source>
        <dbReference type="ARBA" id="ARBA00022989"/>
    </source>
</evidence>
<accession>A0ABU1Z026</accession>
<dbReference type="Proteomes" id="UP001180715">
    <property type="component" value="Unassembled WGS sequence"/>
</dbReference>
<feature type="region of interest" description="Disordered" evidence="10">
    <location>
        <begin position="808"/>
        <end position="830"/>
    </location>
</feature>
<feature type="region of interest" description="Disordered" evidence="10">
    <location>
        <begin position="386"/>
        <end position="406"/>
    </location>
</feature>
<dbReference type="EMBL" id="JAVDXX010000001">
    <property type="protein sequence ID" value="MDR7293356.1"/>
    <property type="molecule type" value="Genomic_DNA"/>
</dbReference>
<dbReference type="SMART" id="SM00382">
    <property type="entry name" value="AAA"/>
    <property type="match status" value="3"/>
</dbReference>
<feature type="binding site" evidence="9">
    <location>
        <begin position="920"/>
        <end position="927"/>
    </location>
    <ligand>
        <name>ATP</name>
        <dbReference type="ChEBI" id="CHEBI:30616"/>
    </ligand>
</feature>
<feature type="domain" description="FtsK" evidence="12">
    <location>
        <begin position="1186"/>
        <end position="1364"/>
    </location>
</feature>
<keyword evidence="5 9" id="KW-0547">Nucleotide-binding</keyword>
<evidence type="ECO:0000313" key="13">
    <source>
        <dbReference type="EMBL" id="MDR7293356.1"/>
    </source>
</evidence>
<feature type="binding site" evidence="9">
    <location>
        <begin position="556"/>
        <end position="563"/>
    </location>
    <ligand>
        <name>ATP</name>
        <dbReference type="ChEBI" id="CHEBI:30616"/>
    </ligand>
</feature>
<name>A0ABU1Z026_9MICC</name>
<keyword evidence="14" id="KW-1185">Reference proteome</keyword>
<organism evidence="13 14">
    <name type="scientific">Pseudoglutamicibacter albus</name>
    <dbReference type="NCBI Taxonomy" id="98671"/>
    <lineage>
        <taxon>Bacteria</taxon>
        <taxon>Bacillati</taxon>
        <taxon>Actinomycetota</taxon>
        <taxon>Actinomycetes</taxon>
        <taxon>Micrococcales</taxon>
        <taxon>Micrococcaceae</taxon>
        <taxon>Pseudoglutamicibacter</taxon>
    </lineage>
</organism>
<feature type="binding site" evidence="9">
    <location>
        <begin position="1205"/>
        <end position="1212"/>
    </location>
    <ligand>
        <name>ATP</name>
        <dbReference type="ChEBI" id="CHEBI:30616"/>
    </ligand>
</feature>
<dbReference type="InterPro" id="IPR002543">
    <property type="entry name" value="FtsK_dom"/>
</dbReference>
<evidence type="ECO:0000256" key="11">
    <source>
        <dbReference type="SAM" id="Phobius"/>
    </source>
</evidence>
<gene>
    <name evidence="13" type="ORF">J2S67_000624</name>
</gene>
<feature type="transmembrane region" description="Helical" evidence="11">
    <location>
        <begin position="49"/>
        <end position="70"/>
    </location>
</feature>
<dbReference type="NCBIfam" id="TIGR03925">
    <property type="entry name" value="T7SS_EccC_b"/>
    <property type="match status" value="1"/>
</dbReference>
<feature type="region of interest" description="Disordered" evidence="10">
    <location>
        <begin position="1"/>
        <end position="41"/>
    </location>
</feature>
<dbReference type="InterPro" id="IPR023837">
    <property type="entry name" value="EccCb-like_Actinobacteria"/>
</dbReference>
<dbReference type="InterPro" id="IPR023836">
    <property type="entry name" value="EccCa-like_Actinobacteria"/>
</dbReference>
<evidence type="ECO:0000256" key="3">
    <source>
        <dbReference type="ARBA" id="ARBA00022692"/>
    </source>
</evidence>